<dbReference type="InterPro" id="IPR010357">
    <property type="entry name" value="TXNDC17_dom"/>
</dbReference>
<dbReference type="InterPro" id="IPR045108">
    <property type="entry name" value="TXNDC17-like"/>
</dbReference>
<dbReference type="InterPro" id="IPR036249">
    <property type="entry name" value="Thioredoxin-like_sf"/>
</dbReference>
<dbReference type="Proteomes" id="UP000799324">
    <property type="component" value="Unassembled WGS sequence"/>
</dbReference>
<dbReference type="EMBL" id="MU004554">
    <property type="protein sequence ID" value="KAF2648161.1"/>
    <property type="molecule type" value="Genomic_DNA"/>
</dbReference>
<gene>
    <name evidence="3" type="ORF">K491DRAFT_613322</name>
</gene>
<dbReference type="SUPFAM" id="SSF52833">
    <property type="entry name" value="Thioredoxin-like"/>
    <property type="match status" value="1"/>
</dbReference>
<evidence type="ECO:0000313" key="4">
    <source>
        <dbReference type="Proteomes" id="UP000799324"/>
    </source>
</evidence>
<protein>
    <recommendedName>
        <fullName evidence="2">Thioredoxin domain-containing protein</fullName>
    </recommendedName>
</protein>
<evidence type="ECO:0000256" key="1">
    <source>
        <dbReference type="ARBA" id="ARBA00008987"/>
    </source>
</evidence>
<evidence type="ECO:0000259" key="2">
    <source>
        <dbReference type="Pfam" id="PF06110"/>
    </source>
</evidence>
<reference evidence="3" key="1">
    <citation type="journal article" date="2020" name="Stud. Mycol.">
        <title>101 Dothideomycetes genomes: a test case for predicting lifestyles and emergence of pathogens.</title>
        <authorList>
            <person name="Haridas S."/>
            <person name="Albert R."/>
            <person name="Binder M."/>
            <person name="Bloem J."/>
            <person name="Labutti K."/>
            <person name="Salamov A."/>
            <person name="Andreopoulos B."/>
            <person name="Baker S."/>
            <person name="Barry K."/>
            <person name="Bills G."/>
            <person name="Bluhm B."/>
            <person name="Cannon C."/>
            <person name="Castanera R."/>
            <person name="Culley D."/>
            <person name="Daum C."/>
            <person name="Ezra D."/>
            <person name="Gonzalez J."/>
            <person name="Henrissat B."/>
            <person name="Kuo A."/>
            <person name="Liang C."/>
            <person name="Lipzen A."/>
            <person name="Lutzoni F."/>
            <person name="Magnuson J."/>
            <person name="Mondo S."/>
            <person name="Nolan M."/>
            <person name="Ohm R."/>
            <person name="Pangilinan J."/>
            <person name="Park H.-J."/>
            <person name="Ramirez L."/>
            <person name="Alfaro M."/>
            <person name="Sun H."/>
            <person name="Tritt A."/>
            <person name="Yoshinaga Y."/>
            <person name="Zwiers L.-H."/>
            <person name="Turgeon B."/>
            <person name="Goodwin S."/>
            <person name="Spatafora J."/>
            <person name="Crous P."/>
            <person name="Grigoriev I."/>
        </authorList>
    </citation>
    <scope>NUCLEOTIDE SEQUENCE</scope>
    <source>
        <strain evidence="3">CBS 122681</strain>
    </source>
</reference>
<proteinExistence type="inferred from homology"/>
<keyword evidence="4" id="KW-1185">Reference proteome</keyword>
<feature type="domain" description="Thioredoxin" evidence="2">
    <location>
        <begin position="21"/>
        <end position="102"/>
    </location>
</feature>
<dbReference type="Gene3D" id="3.40.30.10">
    <property type="entry name" value="Glutaredoxin"/>
    <property type="match status" value="1"/>
</dbReference>
<comment type="similarity">
    <text evidence="1">Belongs to the thioredoxin family.</text>
</comment>
<dbReference type="Pfam" id="PF06110">
    <property type="entry name" value="TXD17-like_Trx"/>
    <property type="match status" value="1"/>
</dbReference>
<name>A0A6A6SMD3_9PLEO</name>
<dbReference type="GO" id="GO:0005829">
    <property type="term" value="C:cytosol"/>
    <property type="evidence" value="ECO:0007669"/>
    <property type="project" value="TreeGrafter"/>
</dbReference>
<dbReference type="GO" id="GO:0047134">
    <property type="term" value="F:protein-disulfide reductase [NAD(P)H] activity"/>
    <property type="evidence" value="ECO:0007669"/>
    <property type="project" value="InterPro"/>
</dbReference>
<dbReference type="AlphaFoldDB" id="A0A6A6SMD3"/>
<dbReference type="PANTHER" id="PTHR12452:SF0">
    <property type="entry name" value="THIOREDOXIN DOMAIN-CONTAINING PROTEIN 17"/>
    <property type="match status" value="1"/>
</dbReference>
<accession>A0A6A6SMD3</accession>
<dbReference type="PANTHER" id="PTHR12452">
    <property type="entry name" value="42-9-9 PROTEIN-RELATED"/>
    <property type="match status" value="1"/>
</dbReference>
<organism evidence="3 4">
    <name type="scientific">Lophiostoma macrostomum CBS 122681</name>
    <dbReference type="NCBI Taxonomy" id="1314788"/>
    <lineage>
        <taxon>Eukaryota</taxon>
        <taxon>Fungi</taxon>
        <taxon>Dikarya</taxon>
        <taxon>Ascomycota</taxon>
        <taxon>Pezizomycotina</taxon>
        <taxon>Dothideomycetes</taxon>
        <taxon>Pleosporomycetidae</taxon>
        <taxon>Pleosporales</taxon>
        <taxon>Lophiostomataceae</taxon>
        <taxon>Lophiostoma</taxon>
    </lineage>
</organism>
<dbReference type="OrthoDB" id="78947at2759"/>
<evidence type="ECO:0000313" key="3">
    <source>
        <dbReference type="EMBL" id="KAF2648161.1"/>
    </source>
</evidence>
<sequence length="134" mass="14767">MPVHHDLKADSPQDLPIPDTADAKIFVGFIASVDLATGLPWCPDVRAALPVLERVFGGEGETQSRLSLVDVGQKAEWKDLDNVYRKVWGIRGVPTVIIYERVGGEVKEVDRLTDPELFDEARVRRFVGGKAASL</sequence>